<reference evidence="3" key="1">
    <citation type="journal article" date="2011" name="Nat. Commun.">
        <title>Effector diversification within compartments of the Leptosphaeria maculans genome affected by Repeat-Induced Point mutations.</title>
        <authorList>
            <person name="Rouxel T."/>
            <person name="Grandaubert J."/>
            <person name="Hane J.K."/>
            <person name="Hoede C."/>
            <person name="van de Wouw A.P."/>
            <person name="Couloux A."/>
            <person name="Dominguez V."/>
            <person name="Anthouard V."/>
            <person name="Bally P."/>
            <person name="Bourras S."/>
            <person name="Cozijnsen A.J."/>
            <person name="Ciuffetti L.M."/>
            <person name="Degrave A."/>
            <person name="Dilmaghani A."/>
            <person name="Duret L."/>
            <person name="Fudal I."/>
            <person name="Goodwin S.B."/>
            <person name="Gout L."/>
            <person name="Glaser N."/>
            <person name="Linglin J."/>
            <person name="Kema G.H.J."/>
            <person name="Lapalu N."/>
            <person name="Lawrence C.B."/>
            <person name="May K."/>
            <person name="Meyer M."/>
            <person name="Ollivier B."/>
            <person name="Poulain J."/>
            <person name="Schoch C.L."/>
            <person name="Simon A."/>
            <person name="Spatafora J.W."/>
            <person name="Stachowiak A."/>
            <person name="Turgeon B.G."/>
            <person name="Tyler B.M."/>
            <person name="Vincent D."/>
            <person name="Weissenbach J."/>
            <person name="Amselem J."/>
            <person name="Quesneville H."/>
            <person name="Oliver R.P."/>
            <person name="Wincker P."/>
            <person name="Balesdent M.-H."/>
            <person name="Howlett B.J."/>
        </authorList>
    </citation>
    <scope>NUCLEOTIDE SEQUENCE [LARGE SCALE GENOMIC DNA]</scope>
    <source>
        <strain evidence="3">JN3 / isolate v23.1.3 / race Av1-4-5-6-7-8</strain>
    </source>
</reference>
<dbReference type="AlphaFoldDB" id="E5R5B9"/>
<accession>E5R5B9</accession>
<feature type="region of interest" description="Disordered" evidence="1">
    <location>
        <begin position="1"/>
        <end position="21"/>
    </location>
</feature>
<evidence type="ECO:0000313" key="2">
    <source>
        <dbReference type="EMBL" id="CBX92089.1"/>
    </source>
</evidence>
<organism evidence="3">
    <name type="scientific">Leptosphaeria maculans (strain JN3 / isolate v23.1.3 / race Av1-4-5-6-7-8)</name>
    <name type="common">Blackleg fungus</name>
    <name type="synonym">Phoma lingam</name>
    <dbReference type="NCBI Taxonomy" id="985895"/>
    <lineage>
        <taxon>Eukaryota</taxon>
        <taxon>Fungi</taxon>
        <taxon>Dikarya</taxon>
        <taxon>Ascomycota</taxon>
        <taxon>Pezizomycotina</taxon>
        <taxon>Dothideomycetes</taxon>
        <taxon>Pleosporomycetidae</taxon>
        <taxon>Pleosporales</taxon>
        <taxon>Pleosporineae</taxon>
        <taxon>Leptosphaeriaceae</taxon>
        <taxon>Plenodomus</taxon>
        <taxon>Plenodomus lingam/Leptosphaeria maculans species complex</taxon>
    </lineage>
</organism>
<protein>
    <submittedName>
        <fullName evidence="2">Predicted protein</fullName>
    </submittedName>
</protein>
<sequence length="67" mass="7364">MSKTWSPDPRSLTRHAKDMVAVGSQPRNARLARSCLRYHCTIPASAAREDGTGMSLSRNKSHAVDLI</sequence>
<proteinExistence type="predicted"/>
<evidence type="ECO:0000313" key="3">
    <source>
        <dbReference type="Proteomes" id="UP000002668"/>
    </source>
</evidence>
<dbReference type="HOGENOM" id="CLU_2812847_0_0_1"/>
<dbReference type="InParanoid" id="E5R5B9"/>
<dbReference type="VEuPathDB" id="FungiDB:LEMA_uP047950.1"/>
<dbReference type="Proteomes" id="UP000002668">
    <property type="component" value="Genome"/>
</dbReference>
<name>E5R5B9_LEPMJ</name>
<dbReference type="EMBL" id="FP929083">
    <property type="protein sequence ID" value="CBX92089.1"/>
    <property type="molecule type" value="Genomic_DNA"/>
</dbReference>
<keyword evidence="3" id="KW-1185">Reference proteome</keyword>
<gene>
    <name evidence="2" type="ORF">LEMA_uP047950.1</name>
</gene>
<evidence type="ECO:0000256" key="1">
    <source>
        <dbReference type="SAM" id="MobiDB-lite"/>
    </source>
</evidence>